<evidence type="ECO:0000256" key="2">
    <source>
        <dbReference type="ARBA" id="ARBA00022527"/>
    </source>
</evidence>
<gene>
    <name evidence="9" type="primary">I1RUG2</name>
</gene>
<dbReference type="AlphaFoldDB" id="A0A5K1JTS0"/>
<dbReference type="GO" id="GO:0044773">
    <property type="term" value="P:mitotic DNA damage checkpoint signaling"/>
    <property type="evidence" value="ECO:0007669"/>
    <property type="project" value="TreeGrafter"/>
</dbReference>
<dbReference type="PANTHER" id="PTHR44167:SF23">
    <property type="entry name" value="CDC7 KINASE, ISOFORM A-RELATED"/>
    <property type="match status" value="1"/>
</dbReference>
<feature type="region of interest" description="Disordered" evidence="7">
    <location>
        <begin position="101"/>
        <end position="136"/>
    </location>
</feature>
<dbReference type="GO" id="GO:0004674">
    <property type="term" value="F:protein serine/threonine kinase activity"/>
    <property type="evidence" value="ECO:0007669"/>
    <property type="project" value="UniProtKB-KW"/>
</dbReference>
<dbReference type="Pfam" id="PF00069">
    <property type="entry name" value="Pkinase"/>
    <property type="match status" value="2"/>
</dbReference>
<dbReference type="SUPFAM" id="SSF56112">
    <property type="entry name" value="Protein kinase-like (PK-like)"/>
    <property type="match status" value="1"/>
</dbReference>
<dbReference type="SMART" id="SM00220">
    <property type="entry name" value="S_TKc"/>
    <property type="match status" value="1"/>
</dbReference>
<feature type="region of interest" description="Disordered" evidence="7">
    <location>
        <begin position="505"/>
        <end position="558"/>
    </location>
</feature>
<dbReference type="EC" id="2.7.11.1" evidence="1"/>
<dbReference type="Gene3D" id="1.10.510.10">
    <property type="entry name" value="Transferase(Phosphotransferase) domain 1"/>
    <property type="match status" value="1"/>
</dbReference>
<evidence type="ECO:0000256" key="5">
    <source>
        <dbReference type="ARBA" id="ARBA00022777"/>
    </source>
</evidence>
<sequence length="680" mass="76718">MEVPSSDLRNRRYLAQLMEAEQVARQYSGDDLTSDGYNAPQMEEYHSHLAHLYPSASTSSYQYVSPAGNMVLENLEILGAIGDVDRPMKVEQLDDEMLLSEDISGDEEMANDAEGDDPDSEEEEEEEETGDETDEELTIYLKPHEERAEIEEEIIDLETAVPALVEDYKIVDRLGTGTFSAVYKAIDLGYHSKWDNSEWHGRHPSTSSAYYQTIRHPPQTKVFVAVKRIYVTSGPERIRNELSIMEDCRGCRHVSQLITAFRHQDQVVVIMPYHRNDDFRDFYKHIPIDGIRAYFRCMFRALRDIHARGIIHRDVKPANFLFDPRTGVGTLCDFGLACRMERSIALGACLHTTPSKDSPHGKLKSRTEFNCDIEFIKQMQKEGRMKSGGPSEKVGYLTKDARPHSKANRAGTRGFRAPEVLLKCGEQSGAIDVWSAGMILLFFLTKKFPIFNSNDDTEALIEIATIIGRRRMEKTATLHSRLFQSNIPSLSQEGMPWKEFVERQNPELRTPPPPDPTFYPYTLPGRFPRMPPPPSSSSGYSPAASSPSEREYSPTPSEVDKYATDVDAALDFLEQLLQPESIRRITPRAALYHPFLRDPAAPEDDDFVPHPFLSGSCADLHFVDDVGDSYVRVKVDASDGEGDGEGASDRDEWAVRRVRAGEGLAIGRTPCEFHRDVPLL</sequence>
<dbReference type="PROSITE" id="PS00108">
    <property type="entry name" value="PROTEIN_KINASE_ST"/>
    <property type="match status" value="1"/>
</dbReference>
<dbReference type="InterPro" id="IPR008271">
    <property type="entry name" value="Ser/Thr_kinase_AS"/>
</dbReference>
<keyword evidence="6" id="KW-0067">ATP-binding</keyword>
<feature type="compositionally biased region" description="Low complexity" evidence="7">
    <location>
        <begin position="536"/>
        <end position="547"/>
    </location>
</feature>
<dbReference type="PANTHER" id="PTHR44167">
    <property type="entry name" value="OVARIAN-SPECIFIC SERINE/THREONINE-PROTEIN KINASE LOK-RELATED"/>
    <property type="match status" value="1"/>
</dbReference>
<evidence type="ECO:0000256" key="3">
    <source>
        <dbReference type="ARBA" id="ARBA00022679"/>
    </source>
</evidence>
<reference evidence="9" key="1">
    <citation type="submission" date="2019-10" db="EMBL/GenBank/DDBJ databases">
        <authorList>
            <person name="Nor Muhammad N."/>
        </authorList>
    </citation>
    <scope>NUCLEOTIDE SEQUENCE</scope>
</reference>
<dbReference type="InterPro" id="IPR011009">
    <property type="entry name" value="Kinase-like_dom_sf"/>
</dbReference>
<evidence type="ECO:0000256" key="7">
    <source>
        <dbReference type="SAM" id="MobiDB-lite"/>
    </source>
</evidence>
<evidence type="ECO:0000256" key="1">
    <source>
        <dbReference type="ARBA" id="ARBA00012513"/>
    </source>
</evidence>
<keyword evidence="2" id="KW-0723">Serine/threonine-protein kinase</keyword>
<keyword evidence="5 9" id="KW-0418">Kinase</keyword>
<feature type="domain" description="Protein kinase" evidence="8">
    <location>
        <begin position="168"/>
        <end position="596"/>
    </location>
</feature>
<protein>
    <recommendedName>
        <fullName evidence="1">non-specific serine/threonine protein kinase</fullName>
        <ecNumber evidence="1">2.7.11.1</ecNumber>
    </recommendedName>
</protein>
<dbReference type="Gene3D" id="3.30.200.20">
    <property type="entry name" value="Phosphorylase Kinase, domain 1"/>
    <property type="match status" value="1"/>
</dbReference>
<dbReference type="InterPro" id="IPR000719">
    <property type="entry name" value="Prot_kinase_dom"/>
</dbReference>
<keyword evidence="4" id="KW-0547">Nucleotide-binding</keyword>
<dbReference type="EMBL" id="LR724230">
    <property type="protein sequence ID" value="VWO94792.1"/>
    <property type="molecule type" value="Genomic_DNA"/>
</dbReference>
<organism evidence="9">
    <name type="scientific">Ganoderma boninense</name>
    <dbReference type="NCBI Taxonomy" id="34458"/>
    <lineage>
        <taxon>Eukaryota</taxon>
        <taxon>Fungi</taxon>
        <taxon>Dikarya</taxon>
        <taxon>Basidiomycota</taxon>
        <taxon>Agaricomycotina</taxon>
        <taxon>Agaricomycetes</taxon>
        <taxon>Polyporales</taxon>
        <taxon>Polyporaceae</taxon>
        <taxon>Ganoderma</taxon>
    </lineage>
</organism>
<name>A0A5K1JTS0_9APHY</name>
<dbReference type="PROSITE" id="PS50011">
    <property type="entry name" value="PROTEIN_KINASE_DOM"/>
    <property type="match status" value="1"/>
</dbReference>
<accession>A0A5K1JTS0</accession>
<dbReference type="GO" id="GO:0005524">
    <property type="term" value="F:ATP binding"/>
    <property type="evidence" value="ECO:0007669"/>
    <property type="project" value="UniProtKB-KW"/>
</dbReference>
<evidence type="ECO:0000256" key="6">
    <source>
        <dbReference type="ARBA" id="ARBA00022840"/>
    </source>
</evidence>
<evidence type="ECO:0000313" key="9">
    <source>
        <dbReference type="EMBL" id="VWO94792.1"/>
    </source>
</evidence>
<dbReference type="CDD" id="cd14019">
    <property type="entry name" value="STKc_Cdc7"/>
    <property type="match status" value="1"/>
</dbReference>
<feature type="compositionally biased region" description="Basic and acidic residues" evidence="7">
    <location>
        <begin position="548"/>
        <end position="558"/>
    </location>
</feature>
<feature type="compositionally biased region" description="Low complexity" evidence="7">
    <location>
        <begin position="518"/>
        <end position="528"/>
    </location>
</feature>
<evidence type="ECO:0000259" key="8">
    <source>
        <dbReference type="PROSITE" id="PS50011"/>
    </source>
</evidence>
<dbReference type="GO" id="GO:0005634">
    <property type="term" value="C:nucleus"/>
    <property type="evidence" value="ECO:0007669"/>
    <property type="project" value="TreeGrafter"/>
</dbReference>
<evidence type="ECO:0000256" key="4">
    <source>
        <dbReference type="ARBA" id="ARBA00022741"/>
    </source>
</evidence>
<keyword evidence="3" id="KW-0808">Transferase</keyword>
<proteinExistence type="predicted"/>